<accession>A0ABS4PT20</accession>
<keyword evidence="1" id="KW-0560">Oxidoreductase</keyword>
<dbReference type="SUPFAM" id="SSF54909">
    <property type="entry name" value="Dimeric alpha+beta barrel"/>
    <property type="match status" value="1"/>
</dbReference>
<dbReference type="EMBL" id="JAGGMS010000001">
    <property type="protein sequence ID" value="MBP2182575.1"/>
    <property type="molecule type" value="Genomic_DNA"/>
</dbReference>
<dbReference type="RefSeq" id="WP_209665862.1">
    <property type="nucleotide sequence ID" value="NZ_JAGGMS010000001.1"/>
</dbReference>
<evidence type="ECO:0000313" key="2">
    <source>
        <dbReference type="Proteomes" id="UP000741013"/>
    </source>
</evidence>
<proteinExistence type="predicted"/>
<sequence length="104" mass="11472">MIARTWSARATEQGAEDYRAYFEHTLLPRLRELPGFSGAYLLSRENAGLVELTTHTLWESPAAIRAFAGEDPTAAVVEPEARAFLRASDSRVVHRTVLLATGTD</sequence>
<reference evidence="1 2" key="1">
    <citation type="submission" date="2021-03" db="EMBL/GenBank/DDBJ databases">
        <title>Sequencing the genomes of 1000 actinobacteria strains.</title>
        <authorList>
            <person name="Klenk H.-P."/>
        </authorList>
    </citation>
    <scope>NUCLEOTIDE SEQUENCE [LARGE SCALE GENOMIC DNA]</scope>
    <source>
        <strain evidence="1 2">DSM 45510</strain>
    </source>
</reference>
<keyword evidence="2" id="KW-1185">Reference proteome</keyword>
<name>A0ABS4PT20_9PSEU</name>
<gene>
    <name evidence="1" type="ORF">JOM49_004101</name>
</gene>
<dbReference type="Proteomes" id="UP000741013">
    <property type="component" value="Unassembled WGS sequence"/>
</dbReference>
<evidence type="ECO:0000313" key="1">
    <source>
        <dbReference type="EMBL" id="MBP2182575.1"/>
    </source>
</evidence>
<organism evidence="1 2">
    <name type="scientific">Amycolatopsis magusensis</name>
    <dbReference type="NCBI Taxonomy" id="882444"/>
    <lineage>
        <taxon>Bacteria</taxon>
        <taxon>Bacillati</taxon>
        <taxon>Actinomycetota</taxon>
        <taxon>Actinomycetes</taxon>
        <taxon>Pseudonocardiales</taxon>
        <taxon>Pseudonocardiaceae</taxon>
        <taxon>Amycolatopsis</taxon>
    </lineage>
</organism>
<comment type="caution">
    <text evidence="1">The sequence shown here is derived from an EMBL/GenBank/DDBJ whole genome shotgun (WGS) entry which is preliminary data.</text>
</comment>
<dbReference type="GO" id="GO:0004497">
    <property type="term" value="F:monooxygenase activity"/>
    <property type="evidence" value="ECO:0007669"/>
    <property type="project" value="UniProtKB-KW"/>
</dbReference>
<dbReference type="InterPro" id="IPR011008">
    <property type="entry name" value="Dimeric_a/b-barrel"/>
</dbReference>
<protein>
    <submittedName>
        <fullName evidence="1">Heme-degrading monooxygenase HmoA</fullName>
    </submittedName>
</protein>
<keyword evidence="1" id="KW-0503">Monooxygenase</keyword>